<evidence type="ECO:0000313" key="3">
    <source>
        <dbReference type="Proteomes" id="UP000198853"/>
    </source>
</evidence>
<dbReference type="NCBIfam" id="NF002459">
    <property type="entry name" value="PRK01655.1"/>
    <property type="match status" value="1"/>
</dbReference>
<evidence type="ECO:0000313" key="2">
    <source>
        <dbReference type="EMBL" id="SDI30873.1"/>
    </source>
</evidence>
<dbReference type="SUPFAM" id="SSF52833">
    <property type="entry name" value="Thioredoxin-like"/>
    <property type="match status" value="1"/>
</dbReference>
<proteinExistence type="inferred from homology"/>
<dbReference type="Proteomes" id="UP000198853">
    <property type="component" value="Unassembled WGS sequence"/>
</dbReference>
<dbReference type="EMBL" id="FNEN01000001">
    <property type="protein sequence ID" value="SDI30873.1"/>
    <property type="molecule type" value="Genomic_DNA"/>
</dbReference>
<dbReference type="PANTHER" id="PTHR30041:SF7">
    <property type="entry name" value="GLOBAL TRANSCRIPTIONAL REGULATOR SPX"/>
    <property type="match status" value="1"/>
</dbReference>
<dbReference type="InterPro" id="IPR036249">
    <property type="entry name" value="Thioredoxin-like_sf"/>
</dbReference>
<keyword evidence="3" id="KW-1185">Reference proteome</keyword>
<gene>
    <name evidence="2" type="ORF">SAMN04488123_101241</name>
</gene>
<sequence>MVTLLTTKSSPSCRLARRWLEENHIPFTERNIFADPLSVEEVKALMRMTENGTDEVISKRSKAFQELDVDVNELSLQHLFTLVSQHPGLLRRPIIFDDKRLQVGYHEEDMRRFLSRQIRYYRLQEARKKEVLVND</sequence>
<dbReference type="PANTHER" id="PTHR30041">
    <property type="entry name" value="ARSENATE REDUCTASE"/>
    <property type="match status" value="1"/>
</dbReference>
<dbReference type="NCBIfam" id="TIGR01617">
    <property type="entry name" value="arsC_related"/>
    <property type="match status" value="1"/>
</dbReference>
<dbReference type="Gene3D" id="3.40.30.10">
    <property type="entry name" value="Glutaredoxin"/>
    <property type="match status" value="1"/>
</dbReference>
<accession>A0A1G8JIJ8</accession>
<protein>
    <submittedName>
        <fullName evidence="2">Regulatory protein spx</fullName>
    </submittedName>
</protein>
<evidence type="ECO:0000256" key="1">
    <source>
        <dbReference type="PROSITE-ProRule" id="PRU01282"/>
    </source>
</evidence>
<dbReference type="InterPro" id="IPR006504">
    <property type="entry name" value="Tscrpt_reg_Spx/MgsR"/>
</dbReference>
<dbReference type="PROSITE" id="PS51353">
    <property type="entry name" value="ARSC"/>
    <property type="match status" value="1"/>
</dbReference>
<comment type="similarity">
    <text evidence="1">Belongs to the ArsC family.</text>
</comment>
<dbReference type="InterPro" id="IPR006660">
    <property type="entry name" value="Arsenate_reductase-like"/>
</dbReference>
<dbReference type="CDD" id="cd03032">
    <property type="entry name" value="ArsC_Spx"/>
    <property type="match status" value="1"/>
</dbReference>
<reference evidence="2 3" key="1">
    <citation type="submission" date="2016-10" db="EMBL/GenBank/DDBJ databases">
        <authorList>
            <person name="de Groot N.N."/>
        </authorList>
    </citation>
    <scope>NUCLEOTIDE SEQUENCE [LARGE SCALE GENOMIC DNA]</scope>
    <source>
        <strain evidence="2 3">DSM 21771</strain>
    </source>
</reference>
<dbReference type="AlphaFoldDB" id="A0A1G8JIJ8"/>
<dbReference type="OrthoDB" id="9794155at2"/>
<dbReference type="RefSeq" id="WP_090395715.1">
    <property type="nucleotide sequence ID" value="NZ_FNEN01000001.1"/>
</dbReference>
<organism evidence="2 3">
    <name type="scientific">Natribacillus halophilus</name>
    <dbReference type="NCBI Taxonomy" id="549003"/>
    <lineage>
        <taxon>Bacteria</taxon>
        <taxon>Bacillati</taxon>
        <taxon>Bacillota</taxon>
        <taxon>Bacilli</taxon>
        <taxon>Bacillales</taxon>
        <taxon>Bacillaceae</taxon>
        <taxon>Natribacillus</taxon>
    </lineage>
</organism>
<name>A0A1G8JIJ8_9BACI</name>
<dbReference type="Pfam" id="PF03960">
    <property type="entry name" value="ArsC"/>
    <property type="match status" value="1"/>
</dbReference>